<accession>A0AC60P3I4</accession>
<reference evidence="1 2" key="1">
    <citation type="journal article" date="2020" name="Cell">
        <title>Large-Scale Comparative Analyses of Tick Genomes Elucidate Their Genetic Diversity and Vector Capacities.</title>
        <authorList>
            <consortium name="Tick Genome and Microbiome Consortium (TIGMIC)"/>
            <person name="Jia N."/>
            <person name="Wang J."/>
            <person name="Shi W."/>
            <person name="Du L."/>
            <person name="Sun Y."/>
            <person name="Zhan W."/>
            <person name="Jiang J.F."/>
            <person name="Wang Q."/>
            <person name="Zhang B."/>
            <person name="Ji P."/>
            <person name="Bell-Sakyi L."/>
            <person name="Cui X.M."/>
            <person name="Yuan T.T."/>
            <person name="Jiang B.G."/>
            <person name="Yang W.F."/>
            <person name="Lam T.T."/>
            <person name="Chang Q.C."/>
            <person name="Ding S.J."/>
            <person name="Wang X.J."/>
            <person name="Zhu J.G."/>
            <person name="Ruan X.D."/>
            <person name="Zhao L."/>
            <person name="Wei J.T."/>
            <person name="Ye R.Z."/>
            <person name="Que T.C."/>
            <person name="Du C.H."/>
            <person name="Zhou Y.H."/>
            <person name="Cheng J.X."/>
            <person name="Dai P.F."/>
            <person name="Guo W.B."/>
            <person name="Han X.H."/>
            <person name="Huang E.J."/>
            <person name="Li L.F."/>
            <person name="Wei W."/>
            <person name="Gao Y.C."/>
            <person name="Liu J.Z."/>
            <person name="Shao H.Z."/>
            <person name="Wang X."/>
            <person name="Wang C.C."/>
            <person name="Yang T.C."/>
            <person name="Huo Q.B."/>
            <person name="Li W."/>
            <person name="Chen H.Y."/>
            <person name="Chen S.E."/>
            <person name="Zhou L.G."/>
            <person name="Ni X.B."/>
            <person name="Tian J.H."/>
            <person name="Sheng Y."/>
            <person name="Liu T."/>
            <person name="Pan Y.S."/>
            <person name="Xia L.Y."/>
            <person name="Li J."/>
            <person name="Zhao F."/>
            <person name="Cao W.C."/>
        </authorList>
    </citation>
    <scope>NUCLEOTIDE SEQUENCE [LARGE SCALE GENOMIC DNA]</scope>
    <source>
        <strain evidence="1">Iper-2018</strain>
    </source>
</reference>
<dbReference type="EMBL" id="JABSTQ010011228">
    <property type="protein sequence ID" value="KAG0413862.1"/>
    <property type="molecule type" value="Genomic_DNA"/>
</dbReference>
<sequence length="61" mass="6947">MASQIPPKRVRTEEISKADDDKSFVHNMDDEDDTTLFIKVSYHKNRPSGIPVIFKPTSPES</sequence>
<gene>
    <name evidence="1" type="ORF">HPB47_009004</name>
</gene>
<evidence type="ECO:0000313" key="2">
    <source>
        <dbReference type="Proteomes" id="UP000805193"/>
    </source>
</evidence>
<comment type="caution">
    <text evidence="1">The sequence shown here is derived from an EMBL/GenBank/DDBJ whole genome shotgun (WGS) entry which is preliminary data.</text>
</comment>
<protein>
    <submittedName>
        <fullName evidence="1">Uncharacterized protein</fullName>
    </submittedName>
</protein>
<dbReference type="Proteomes" id="UP000805193">
    <property type="component" value="Unassembled WGS sequence"/>
</dbReference>
<organism evidence="1 2">
    <name type="scientific">Ixodes persulcatus</name>
    <name type="common">Taiga tick</name>
    <dbReference type="NCBI Taxonomy" id="34615"/>
    <lineage>
        <taxon>Eukaryota</taxon>
        <taxon>Metazoa</taxon>
        <taxon>Ecdysozoa</taxon>
        <taxon>Arthropoda</taxon>
        <taxon>Chelicerata</taxon>
        <taxon>Arachnida</taxon>
        <taxon>Acari</taxon>
        <taxon>Parasitiformes</taxon>
        <taxon>Ixodida</taxon>
        <taxon>Ixodoidea</taxon>
        <taxon>Ixodidae</taxon>
        <taxon>Ixodinae</taxon>
        <taxon>Ixodes</taxon>
    </lineage>
</organism>
<keyword evidence="2" id="KW-1185">Reference proteome</keyword>
<evidence type="ECO:0000313" key="1">
    <source>
        <dbReference type="EMBL" id="KAG0413862.1"/>
    </source>
</evidence>
<name>A0AC60P3I4_IXOPE</name>
<proteinExistence type="predicted"/>